<dbReference type="AlphaFoldDB" id="A0A820R3N7"/>
<feature type="non-terminal residue" evidence="1">
    <location>
        <position position="1"/>
    </location>
</feature>
<sequence length="44" mass="4830">RERLFAELINPAAAEVDGAAERRLLMVAVFRRAGMSVVTCVRLA</sequence>
<name>A0A820R3N7_9BILA</name>
<dbReference type="EMBL" id="CAJOAZ010029994">
    <property type="protein sequence ID" value="CAF4429613.1"/>
    <property type="molecule type" value="Genomic_DNA"/>
</dbReference>
<evidence type="ECO:0000313" key="1">
    <source>
        <dbReference type="EMBL" id="CAF4429613.1"/>
    </source>
</evidence>
<reference evidence="1" key="1">
    <citation type="submission" date="2021-02" db="EMBL/GenBank/DDBJ databases">
        <authorList>
            <person name="Nowell W R."/>
        </authorList>
    </citation>
    <scope>NUCLEOTIDE SEQUENCE</scope>
</reference>
<proteinExistence type="predicted"/>
<dbReference type="Proteomes" id="UP000663844">
    <property type="component" value="Unassembled WGS sequence"/>
</dbReference>
<protein>
    <submittedName>
        <fullName evidence="1">Uncharacterized protein</fullName>
    </submittedName>
</protein>
<evidence type="ECO:0000313" key="2">
    <source>
        <dbReference type="Proteomes" id="UP000663844"/>
    </source>
</evidence>
<gene>
    <name evidence="1" type="ORF">OXD698_LOCUS53147</name>
</gene>
<comment type="caution">
    <text evidence="1">The sequence shown here is derived from an EMBL/GenBank/DDBJ whole genome shotgun (WGS) entry which is preliminary data.</text>
</comment>
<accession>A0A820R3N7</accession>
<organism evidence="1 2">
    <name type="scientific">Adineta steineri</name>
    <dbReference type="NCBI Taxonomy" id="433720"/>
    <lineage>
        <taxon>Eukaryota</taxon>
        <taxon>Metazoa</taxon>
        <taxon>Spiralia</taxon>
        <taxon>Gnathifera</taxon>
        <taxon>Rotifera</taxon>
        <taxon>Eurotatoria</taxon>
        <taxon>Bdelloidea</taxon>
        <taxon>Adinetida</taxon>
        <taxon>Adinetidae</taxon>
        <taxon>Adineta</taxon>
    </lineage>
</organism>